<proteinExistence type="predicted"/>
<evidence type="ECO:0000259" key="3">
    <source>
        <dbReference type="Pfam" id="PF13505"/>
    </source>
</evidence>
<protein>
    <submittedName>
        <fullName evidence="4">Outer membrane protein beta-barrel domain-containing protein</fullName>
    </submittedName>
</protein>
<keyword evidence="5" id="KW-1185">Reference proteome</keyword>
<dbReference type="RefSeq" id="WP_104006266.1">
    <property type="nucleotide sequence ID" value="NZ_FNVD01000001.1"/>
</dbReference>
<dbReference type="InterPro" id="IPR027385">
    <property type="entry name" value="Beta-barrel_OMP"/>
</dbReference>
<dbReference type="EMBL" id="FNVD01000001">
    <property type="protein sequence ID" value="SEF43081.1"/>
    <property type="molecule type" value="Genomic_DNA"/>
</dbReference>
<feature type="chain" id="PRO_5009283503" evidence="2">
    <location>
        <begin position="21"/>
        <end position="171"/>
    </location>
</feature>
<evidence type="ECO:0000313" key="5">
    <source>
        <dbReference type="Proteomes" id="UP000236742"/>
    </source>
</evidence>
<dbReference type="SUPFAM" id="SSF56925">
    <property type="entry name" value="OMPA-like"/>
    <property type="match status" value="1"/>
</dbReference>
<evidence type="ECO:0000313" key="4">
    <source>
        <dbReference type="EMBL" id="SEF43081.1"/>
    </source>
</evidence>
<organism evidence="4 5">
    <name type="scientific">Jhaorihella thermophila</name>
    <dbReference type="NCBI Taxonomy" id="488547"/>
    <lineage>
        <taxon>Bacteria</taxon>
        <taxon>Pseudomonadati</taxon>
        <taxon>Pseudomonadota</taxon>
        <taxon>Alphaproteobacteria</taxon>
        <taxon>Rhodobacterales</taxon>
        <taxon>Paracoccaceae</taxon>
        <taxon>Jhaorihella</taxon>
    </lineage>
</organism>
<dbReference type="AlphaFoldDB" id="A0A1H5RZX6"/>
<dbReference type="InterPro" id="IPR011250">
    <property type="entry name" value="OMP/PagP_B-barrel"/>
</dbReference>
<name>A0A1H5RZX6_9RHOB</name>
<dbReference type="Pfam" id="PF13505">
    <property type="entry name" value="OMP_b-brl"/>
    <property type="match status" value="1"/>
</dbReference>
<reference evidence="5" key="1">
    <citation type="submission" date="2016-10" db="EMBL/GenBank/DDBJ databases">
        <authorList>
            <person name="Varghese N."/>
            <person name="Submissions S."/>
        </authorList>
    </citation>
    <scope>NUCLEOTIDE SEQUENCE [LARGE SCALE GENOMIC DNA]</scope>
    <source>
        <strain evidence="5">DSM 23413</strain>
    </source>
</reference>
<gene>
    <name evidence="4" type="ORF">SAMN05421751_101226</name>
</gene>
<evidence type="ECO:0000256" key="1">
    <source>
        <dbReference type="ARBA" id="ARBA00022729"/>
    </source>
</evidence>
<dbReference type="Proteomes" id="UP000236742">
    <property type="component" value="Unassembled WGS sequence"/>
</dbReference>
<feature type="domain" description="Outer membrane protein beta-barrel" evidence="3">
    <location>
        <begin position="9"/>
        <end position="171"/>
    </location>
</feature>
<sequence length="171" mass="17397">MKRILIGFAILAASAVAASAQDWTGAYAGIGLGRDEFSGGTILSGRNTSYGLHLGYGLTVGRGLFGAELETVPSGATLGAGALKVDRTDRIKLRAGRDFGSALGYLVAGGARLDTSAGHETGGVVGLGLAIDLGNGFVLSGEGLHHDFGRIDGLGLDLDTNSLSLRASFRF</sequence>
<evidence type="ECO:0000256" key="2">
    <source>
        <dbReference type="SAM" id="SignalP"/>
    </source>
</evidence>
<dbReference type="OrthoDB" id="268975at2"/>
<keyword evidence="1 2" id="KW-0732">Signal</keyword>
<feature type="signal peptide" evidence="2">
    <location>
        <begin position="1"/>
        <end position="20"/>
    </location>
</feature>
<accession>A0A1H5RZX6</accession>